<reference evidence="1" key="1">
    <citation type="submission" date="2022-04" db="EMBL/GenBank/DDBJ databases">
        <title>Genome of the entomopathogenic fungus Entomophthora muscae.</title>
        <authorList>
            <person name="Elya C."/>
            <person name="Lovett B.R."/>
            <person name="Lee E."/>
            <person name="Macias A.M."/>
            <person name="Hajek A.E."/>
            <person name="De Bivort B.L."/>
            <person name="Kasson M.T."/>
            <person name="De Fine Licht H.H."/>
            <person name="Stajich J.E."/>
        </authorList>
    </citation>
    <scope>NUCLEOTIDE SEQUENCE</scope>
    <source>
        <strain evidence="1">Berkeley</strain>
    </source>
</reference>
<accession>A0ACC2UKU9</accession>
<protein>
    <submittedName>
        <fullName evidence="1">Ccr4 associated factor</fullName>
    </submittedName>
</protein>
<proteinExistence type="predicted"/>
<gene>
    <name evidence="1" type="primary">CAF17_2</name>
    <name evidence="1" type="ORF">DSO57_1036629</name>
</gene>
<dbReference type="Proteomes" id="UP001165960">
    <property type="component" value="Unassembled WGS sequence"/>
</dbReference>
<evidence type="ECO:0000313" key="2">
    <source>
        <dbReference type="Proteomes" id="UP001165960"/>
    </source>
</evidence>
<keyword evidence="2" id="KW-1185">Reference proteome</keyword>
<comment type="caution">
    <text evidence="1">The sequence shown here is derived from an EMBL/GenBank/DDBJ whole genome shotgun (WGS) entry which is preliminary data.</text>
</comment>
<name>A0ACC2UKU9_9FUNG</name>
<organism evidence="1 2">
    <name type="scientific">Entomophthora muscae</name>
    <dbReference type="NCBI Taxonomy" id="34485"/>
    <lineage>
        <taxon>Eukaryota</taxon>
        <taxon>Fungi</taxon>
        <taxon>Fungi incertae sedis</taxon>
        <taxon>Zoopagomycota</taxon>
        <taxon>Entomophthoromycotina</taxon>
        <taxon>Entomophthoromycetes</taxon>
        <taxon>Entomophthorales</taxon>
        <taxon>Entomophthoraceae</taxon>
        <taxon>Entomophthora</taxon>
    </lineage>
</organism>
<dbReference type="EMBL" id="QTSX02000358">
    <property type="protein sequence ID" value="KAJ9087101.1"/>
    <property type="molecule type" value="Genomic_DNA"/>
</dbReference>
<sequence>MSSINIISYLRLSRPCLLSLKAPLQSNFSKIHQVHRYFSNSHARHFNFTKQHLQNEVFPDWVPSKFSANHFFDITSLRSLIHIAGPDSAKFINGLCTSLLTSSTNAKQEEADANSSSSTDGFYTSFLTPQGRVLFDAFIYKPLESSESENGVPELLLDVSSEMKEQALSHLARYKLLSKVKIQDVSEQFSIVNLAGSEIFTQLDGPTENKSLTAAQAKKFGASYASWDHRFRSEELGIRLIIPTNNAVPKETYSNAAELPCSDYILKMTCLGIGETPRGIVSLVSLPMECNLELLNGIHFRKGCYVGQELTIRTHHKGVIRKRLVPAKLITNEKCATQLSGADLYLPAENPEVKRKPIGKVTWIFGHHILALMRLESLPKPGSKQLVCEFKFDGTVHQITLEFSFPPWIRPMIS</sequence>
<evidence type="ECO:0000313" key="1">
    <source>
        <dbReference type="EMBL" id="KAJ9087101.1"/>
    </source>
</evidence>